<protein>
    <submittedName>
        <fullName evidence="2">Uncharacterized protein</fullName>
    </submittedName>
</protein>
<dbReference type="AlphaFoldDB" id="X0XBK9"/>
<reference evidence="2" key="1">
    <citation type="journal article" date="2014" name="Front. Microbiol.">
        <title>High frequency of phylogenetically diverse reductive dehalogenase-homologous genes in deep subseafloor sedimentary metagenomes.</title>
        <authorList>
            <person name="Kawai M."/>
            <person name="Futagami T."/>
            <person name="Toyoda A."/>
            <person name="Takaki Y."/>
            <person name="Nishi S."/>
            <person name="Hori S."/>
            <person name="Arai W."/>
            <person name="Tsubouchi T."/>
            <person name="Morono Y."/>
            <person name="Uchiyama I."/>
            <person name="Ito T."/>
            <person name="Fujiyama A."/>
            <person name="Inagaki F."/>
            <person name="Takami H."/>
        </authorList>
    </citation>
    <scope>NUCLEOTIDE SEQUENCE</scope>
    <source>
        <strain evidence="2">Expedition CK06-06</strain>
    </source>
</reference>
<gene>
    <name evidence="2" type="ORF">S01H1_67734</name>
</gene>
<evidence type="ECO:0000313" key="2">
    <source>
        <dbReference type="EMBL" id="GAG40564.1"/>
    </source>
</evidence>
<organism evidence="2">
    <name type="scientific">marine sediment metagenome</name>
    <dbReference type="NCBI Taxonomy" id="412755"/>
    <lineage>
        <taxon>unclassified sequences</taxon>
        <taxon>metagenomes</taxon>
        <taxon>ecological metagenomes</taxon>
    </lineage>
</organism>
<sequence length="29" mass="3294">DYHHHGAQGATAPCHRDELRKLPDKRGVK</sequence>
<feature type="compositionally biased region" description="Basic and acidic residues" evidence="1">
    <location>
        <begin position="14"/>
        <end position="29"/>
    </location>
</feature>
<proteinExistence type="predicted"/>
<comment type="caution">
    <text evidence="2">The sequence shown here is derived from an EMBL/GenBank/DDBJ whole genome shotgun (WGS) entry which is preliminary data.</text>
</comment>
<dbReference type="EMBL" id="BARS01044882">
    <property type="protein sequence ID" value="GAG40564.1"/>
    <property type="molecule type" value="Genomic_DNA"/>
</dbReference>
<name>X0XBK9_9ZZZZ</name>
<accession>X0XBK9</accession>
<evidence type="ECO:0000256" key="1">
    <source>
        <dbReference type="SAM" id="MobiDB-lite"/>
    </source>
</evidence>
<feature type="non-terminal residue" evidence="2">
    <location>
        <position position="1"/>
    </location>
</feature>
<feature type="region of interest" description="Disordered" evidence="1">
    <location>
        <begin position="1"/>
        <end position="29"/>
    </location>
</feature>